<accession>A0AAV9NNH0</accession>
<dbReference type="EMBL" id="JAVRRD010000003">
    <property type="protein sequence ID" value="KAK5061154.1"/>
    <property type="molecule type" value="Genomic_DNA"/>
</dbReference>
<gene>
    <name evidence="8" type="ORF">LTR84_007696</name>
</gene>
<comment type="caution">
    <text evidence="8">The sequence shown here is derived from an EMBL/GenBank/DDBJ whole genome shotgun (WGS) entry which is preliminary data.</text>
</comment>
<feature type="region of interest" description="Disordered" evidence="6">
    <location>
        <begin position="53"/>
        <end position="84"/>
    </location>
</feature>
<evidence type="ECO:0000256" key="4">
    <source>
        <dbReference type="ARBA" id="ARBA00023163"/>
    </source>
</evidence>
<dbReference type="Gene3D" id="4.10.240.10">
    <property type="entry name" value="Zn(2)-C6 fungal-type DNA-binding domain"/>
    <property type="match status" value="1"/>
</dbReference>
<dbReference type="Pfam" id="PF11951">
    <property type="entry name" value="Fungal_trans_2"/>
    <property type="match status" value="1"/>
</dbReference>
<evidence type="ECO:0000259" key="7">
    <source>
        <dbReference type="PROSITE" id="PS50048"/>
    </source>
</evidence>
<dbReference type="GO" id="GO:0000976">
    <property type="term" value="F:transcription cis-regulatory region binding"/>
    <property type="evidence" value="ECO:0007669"/>
    <property type="project" value="TreeGrafter"/>
</dbReference>
<feature type="compositionally biased region" description="Low complexity" evidence="6">
    <location>
        <begin position="69"/>
        <end position="84"/>
    </location>
</feature>
<proteinExistence type="predicted"/>
<dbReference type="PANTHER" id="PTHR37534:SF7">
    <property type="entry name" value="TRANSCRIPTIONAL ACTIVATOR PROTEIN UGA3"/>
    <property type="match status" value="1"/>
</dbReference>
<dbReference type="PROSITE" id="PS00463">
    <property type="entry name" value="ZN2_CY6_FUNGAL_1"/>
    <property type="match status" value="1"/>
</dbReference>
<dbReference type="Pfam" id="PF00172">
    <property type="entry name" value="Zn_clus"/>
    <property type="match status" value="1"/>
</dbReference>
<protein>
    <recommendedName>
        <fullName evidence="7">Zn(2)-C6 fungal-type domain-containing protein</fullName>
    </recommendedName>
</protein>
<evidence type="ECO:0000256" key="5">
    <source>
        <dbReference type="ARBA" id="ARBA00023242"/>
    </source>
</evidence>
<comment type="subcellular location">
    <subcellularLocation>
        <location evidence="1">Nucleus</location>
    </subcellularLocation>
</comment>
<dbReference type="Proteomes" id="UP001358417">
    <property type="component" value="Unassembled WGS sequence"/>
</dbReference>
<dbReference type="GO" id="GO:0000981">
    <property type="term" value="F:DNA-binding transcription factor activity, RNA polymerase II-specific"/>
    <property type="evidence" value="ECO:0007669"/>
    <property type="project" value="InterPro"/>
</dbReference>
<dbReference type="SMART" id="SM00066">
    <property type="entry name" value="GAL4"/>
    <property type="match status" value="1"/>
</dbReference>
<dbReference type="InterPro" id="IPR036864">
    <property type="entry name" value="Zn2-C6_fun-type_DNA-bd_sf"/>
</dbReference>
<keyword evidence="2" id="KW-0805">Transcription regulation</keyword>
<dbReference type="RefSeq" id="XP_064710251.1">
    <property type="nucleotide sequence ID" value="XM_064851248.1"/>
</dbReference>
<keyword evidence="5" id="KW-0539">Nucleus</keyword>
<reference evidence="8 9" key="1">
    <citation type="submission" date="2023-08" db="EMBL/GenBank/DDBJ databases">
        <title>Black Yeasts Isolated from many extreme environments.</title>
        <authorList>
            <person name="Coleine C."/>
            <person name="Stajich J.E."/>
            <person name="Selbmann L."/>
        </authorList>
    </citation>
    <scope>NUCLEOTIDE SEQUENCE [LARGE SCALE GENOMIC DNA]</scope>
    <source>
        <strain evidence="8 9">CCFEE 5792</strain>
    </source>
</reference>
<dbReference type="CDD" id="cd00067">
    <property type="entry name" value="GAL4"/>
    <property type="match status" value="1"/>
</dbReference>
<keyword evidence="4" id="KW-0804">Transcription</keyword>
<name>A0AAV9NNH0_9EURO</name>
<evidence type="ECO:0000256" key="2">
    <source>
        <dbReference type="ARBA" id="ARBA00023015"/>
    </source>
</evidence>
<dbReference type="SUPFAM" id="SSF57701">
    <property type="entry name" value="Zn2/Cys6 DNA-binding domain"/>
    <property type="match status" value="1"/>
</dbReference>
<keyword evidence="3" id="KW-0238">DNA-binding</keyword>
<evidence type="ECO:0000313" key="8">
    <source>
        <dbReference type="EMBL" id="KAK5061154.1"/>
    </source>
</evidence>
<organism evidence="8 9">
    <name type="scientific">Exophiala bonariae</name>
    <dbReference type="NCBI Taxonomy" id="1690606"/>
    <lineage>
        <taxon>Eukaryota</taxon>
        <taxon>Fungi</taxon>
        <taxon>Dikarya</taxon>
        <taxon>Ascomycota</taxon>
        <taxon>Pezizomycotina</taxon>
        <taxon>Eurotiomycetes</taxon>
        <taxon>Chaetothyriomycetidae</taxon>
        <taxon>Chaetothyriales</taxon>
        <taxon>Herpotrichiellaceae</taxon>
        <taxon>Exophiala</taxon>
    </lineage>
</organism>
<evidence type="ECO:0000256" key="6">
    <source>
        <dbReference type="SAM" id="MobiDB-lite"/>
    </source>
</evidence>
<dbReference type="InterPro" id="IPR021858">
    <property type="entry name" value="Fun_TF"/>
</dbReference>
<dbReference type="GO" id="GO:0008270">
    <property type="term" value="F:zinc ion binding"/>
    <property type="evidence" value="ECO:0007669"/>
    <property type="project" value="InterPro"/>
</dbReference>
<dbReference type="GO" id="GO:0045944">
    <property type="term" value="P:positive regulation of transcription by RNA polymerase II"/>
    <property type="evidence" value="ECO:0007669"/>
    <property type="project" value="TreeGrafter"/>
</dbReference>
<feature type="domain" description="Zn(2)-C6 fungal-type" evidence="7">
    <location>
        <begin position="18"/>
        <end position="48"/>
    </location>
</feature>
<dbReference type="PANTHER" id="PTHR37534">
    <property type="entry name" value="TRANSCRIPTIONAL ACTIVATOR PROTEIN UGA3"/>
    <property type="match status" value="1"/>
</dbReference>
<keyword evidence="9" id="KW-1185">Reference proteome</keyword>
<sequence>MATKRFTRPPPKLRTKTGCSTCRTRRKKCDEVRPICSACHRLNIQCVYREASSSSEESRDSSEPTTTAVVSRRGSGSGSDSDSVIEVLRPSPFTSSVWCGPYGLRTKRDFDILRYTTETYMNVLVYPEADVEFRKPYSIFAASSENAFVMHAALAPAALHASAAGLIPREDAMIYTQSALQGLRKVTRDLADTQLERNSFLAGSLFMGIFEDFYPSETSSSLTFYRAIGKVLEESMADVPRFQLSKMSIFERTLLDSVLYHLATRLVMAEDIEPTVAAFPTGAIAKYIEAWDSESEVDAARAPIRPVIGDIPPALFLIIYQITWLSRQLPLEEYHQDLALQCLADLDRLQAAKPKLSHEVVPPFIKLSNCQIAAKLYALALRIFIWKVIDPEHISNASPRIESLLATGLDLLKRYDGELPFGQFICWPILVLGCAACPVTSAEFVQGGNAGSGQAVRAHTRQLIKKLLQQIWNVAYSGHVTRCELALVKIWQLPGVLVRSDSRYYNANSGKEILYDGLLALISKGGPGTGLHLVS</sequence>
<evidence type="ECO:0000256" key="3">
    <source>
        <dbReference type="ARBA" id="ARBA00023125"/>
    </source>
</evidence>
<evidence type="ECO:0000313" key="9">
    <source>
        <dbReference type="Proteomes" id="UP001358417"/>
    </source>
</evidence>
<dbReference type="GeneID" id="89975861"/>
<dbReference type="PROSITE" id="PS50048">
    <property type="entry name" value="ZN2_CY6_FUNGAL_2"/>
    <property type="match status" value="1"/>
</dbReference>
<dbReference type="AlphaFoldDB" id="A0AAV9NNH0"/>
<dbReference type="InterPro" id="IPR001138">
    <property type="entry name" value="Zn2Cys6_DnaBD"/>
</dbReference>
<evidence type="ECO:0000256" key="1">
    <source>
        <dbReference type="ARBA" id="ARBA00004123"/>
    </source>
</evidence>
<dbReference type="GO" id="GO:0005634">
    <property type="term" value="C:nucleus"/>
    <property type="evidence" value="ECO:0007669"/>
    <property type="project" value="UniProtKB-SubCell"/>
</dbReference>